<proteinExistence type="evidence at transcript level"/>
<organism evidence="1">
    <name type="scientific">Ixodes ricinus</name>
    <name type="common">Common tick</name>
    <name type="synonym">Acarus ricinus</name>
    <dbReference type="NCBI Taxonomy" id="34613"/>
    <lineage>
        <taxon>Eukaryota</taxon>
        <taxon>Metazoa</taxon>
        <taxon>Ecdysozoa</taxon>
        <taxon>Arthropoda</taxon>
        <taxon>Chelicerata</taxon>
        <taxon>Arachnida</taxon>
        <taxon>Acari</taxon>
        <taxon>Parasitiformes</taxon>
        <taxon>Ixodida</taxon>
        <taxon>Ixodoidea</taxon>
        <taxon>Ixodidae</taxon>
        <taxon>Ixodinae</taxon>
        <taxon>Ixodes</taxon>
    </lineage>
</organism>
<name>A0A131Y5B4_IXORI</name>
<reference evidence="1" key="1">
    <citation type="submission" date="2016-02" db="EMBL/GenBank/DDBJ databases">
        <title>RNAseq analyses of the midgut from blood- or serum-fed Ixodes ricinus ticks.</title>
        <authorList>
            <person name="Perner J."/>
            <person name="Provaznik J."/>
            <person name="Schrenkova J."/>
            <person name="Urbanova V."/>
            <person name="Ribeiro J.M."/>
            <person name="Kopacek P."/>
        </authorList>
    </citation>
    <scope>NUCLEOTIDE SEQUENCE</scope>
    <source>
        <tissue evidence="1">Gut</tissue>
    </source>
</reference>
<dbReference type="EMBL" id="GEFM01002121">
    <property type="protein sequence ID" value="JAP73675.1"/>
    <property type="molecule type" value="mRNA"/>
</dbReference>
<feature type="non-terminal residue" evidence="1">
    <location>
        <position position="1"/>
    </location>
</feature>
<sequence length="178" mass="19742">QPPPDPEDSQFPSGSAAATEVLGTDRVSLNAATLVATASSVIYSGSDATVVTPLAPDVHAQLLRRIHQLEHQNNILKCRASSSKRKCEQLEAGLKRVFNPDQIQALSRQSNRGCKWSKETIKESLQLHFACGATGYDMLRSRSLPLPAARTLRQRIQGYNKRYIFIASFQFEYICIPI</sequence>
<evidence type="ECO:0000313" key="1">
    <source>
        <dbReference type="EMBL" id="JAP73675.1"/>
    </source>
</evidence>
<protein>
    <submittedName>
        <fullName evidence="1">Putative tick transposon</fullName>
    </submittedName>
</protein>
<dbReference type="AlphaFoldDB" id="A0A131Y5B4"/>
<accession>A0A131Y5B4</accession>